<keyword evidence="8" id="KW-1185">Reference proteome</keyword>
<accession>A0AA36G915</accession>
<evidence type="ECO:0000313" key="8">
    <source>
        <dbReference type="Proteomes" id="UP001177023"/>
    </source>
</evidence>
<feature type="transmembrane region" description="Helical" evidence="6">
    <location>
        <begin position="124"/>
        <end position="144"/>
    </location>
</feature>
<evidence type="ECO:0000256" key="5">
    <source>
        <dbReference type="ARBA" id="ARBA00023136"/>
    </source>
</evidence>
<keyword evidence="3 6" id="KW-0812">Transmembrane</keyword>
<dbReference type="GO" id="GO:0007606">
    <property type="term" value="P:sensory perception of chemical stimulus"/>
    <property type="evidence" value="ECO:0007669"/>
    <property type="project" value="InterPro"/>
</dbReference>
<reference evidence="7" key="1">
    <citation type="submission" date="2023-06" db="EMBL/GenBank/DDBJ databases">
        <authorList>
            <person name="Delattre M."/>
        </authorList>
    </citation>
    <scope>NUCLEOTIDE SEQUENCE</scope>
    <source>
        <strain evidence="7">AF72</strain>
    </source>
</reference>
<comment type="subcellular location">
    <subcellularLocation>
        <location evidence="1">Membrane</location>
        <topology evidence="1">Multi-pass membrane protein</topology>
    </subcellularLocation>
</comment>
<keyword evidence="5 6" id="KW-0472">Membrane</keyword>
<gene>
    <name evidence="7" type="ORF">MSPICULIGERA_LOCUS21785</name>
</gene>
<comment type="similarity">
    <text evidence="2">Belongs to the nematode receptor-like protein sre family.</text>
</comment>
<organism evidence="7 8">
    <name type="scientific">Mesorhabditis spiculigera</name>
    <dbReference type="NCBI Taxonomy" id="96644"/>
    <lineage>
        <taxon>Eukaryota</taxon>
        <taxon>Metazoa</taxon>
        <taxon>Ecdysozoa</taxon>
        <taxon>Nematoda</taxon>
        <taxon>Chromadorea</taxon>
        <taxon>Rhabditida</taxon>
        <taxon>Rhabditina</taxon>
        <taxon>Rhabditomorpha</taxon>
        <taxon>Rhabditoidea</taxon>
        <taxon>Rhabditidae</taxon>
        <taxon>Mesorhabditinae</taxon>
        <taxon>Mesorhabditis</taxon>
    </lineage>
</organism>
<dbReference type="EMBL" id="CATQJA010002665">
    <property type="protein sequence ID" value="CAJ0583715.1"/>
    <property type="molecule type" value="Genomic_DNA"/>
</dbReference>
<evidence type="ECO:0000313" key="7">
    <source>
        <dbReference type="EMBL" id="CAJ0583715.1"/>
    </source>
</evidence>
<dbReference type="Proteomes" id="UP001177023">
    <property type="component" value="Unassembled WGS sequence"/>
</dbReference>
<dbReference type="InterPro" id="IPR052860">
    <property type="entry name" value="NRL-GPCR1"/>
</dbReference>
<feature type="non-terminal residue" evidence="7">
    <location>
        <position position="1"/>
    </location>
</feature>
<feature type="transmembrane region" description="Helical" evidence="6">
    <location>
        <begin position="12"/>
        <end position="37"/>
    </location>
</feature>
<evidence type="ECO:0000256" key="1">
    <source>
        <dbReference type="ARBA" id="ARBA00004141"/>
    </source>
</evidence>
<dbReference type="PANTHER" id="PTHR47521">
    <property type="entry name" value="SERPENTINE RECEPTOR, CLASS E (EPSILON)-RELATED"/>
    <property type="match status" value="1"/>
</dbReference>
<dbReference type="AlphaFoldDB" id="A0AA36G915"/>
<protein>
    <submittedName>
        <fullName evidence="7">Uncharacterized protein</fullName>
    </submittedName>
</protein>
<sequence>MSDLFCTSKCKALTLAQIIEMGMDLTTFSLFILYSYILVKKRVFHLNLLLILIALPGFPTCLSLMIKCINKVVISLNGFNYGNVYTQLSMPISDTGLSCSSYTLMSLAIERFVSTFYFQHYENFCGGWPVLAGCLLFIQLLLAYSTVPLAWSAVISNLFSVGLIIAALFSAIIMFLVINPLVKRHYLKSVENFSGVSRRYQSTENLRIVRVCGTMLIVLLRHPVLKQEFLRITRLEGRRRRGGSPKVKNNIQIFNVDGLQLNYSTKEEKEMYFRMLQNTWNKDF</sequence>
<name>A0AA36G915_9BILA</name>
<evidence type="ECO:0000256" key="3">
    <source>
        <dbReference type="ARBA" id="ARBA00022692"/>
    </source>
</evidence>
<dbReference type="SUPFAM" id="SSF81321">
    <property type="entry name" value="Family A G protein-coupled receptor-like"/>
    <property type="match status" value="1"/>
</dbReference>
<proteinExistence type="inferred from homology"/>
<evidence type="ECO:0000256" key="2">
    <source>
        <dbReference type="ARBA" id="ARBA00006803"/>
    </source>
</evidence>
<dbReference type="InterPro" id="IPR004151">
    <property type="entry name" value="7TM_GPCR_serpentine_rcpt_Sre"/>
</dbReference>
<feature type="transmembrane region" description="Helical" evidence="6">
    <location>
        <begin position="150"/>
        <end position="178"/>
    </location>
</feature>
<feature type="transmembrane region" description="Helical" evidence="6">
    <location>
        <begin position="43"/>
        <end position="66"/>
    </location>
</feature>
<evidence type="ECO:0000256" key="4">
    <source>
        <dbReference type="ARBA" id="ARBA00022989"/>
    </source>
</evidence>
<dbReference type="GO" id="GO:0016020">
    <property type="term" value="C:membrane"/>
    <property type="evidence" value="ECO:0007669"/>
    <property type="project" value="UniProtKB-SubCell"/>
</dbReference>
<dbReference type="Pfam" id="PF03125">
    <property type="entry name" value="Sre"/>
    <property type="match status" value="1"/>
</dbReference>
<keyword evidence="4 6" id="KW-1133">Transmembrane helix</keyword>
<evidence type="ECO:0000256" key="6">
    <source>
        <dbReference type="SAM" id="Phobius"/>
    </source>
</evidence>
<dbReference type="PANTHER" id="PTHR47521:SF18">
    <property type="entry name" value="G PROTEIN-COUPLED RECEPTOR-RELATED"/>
    <property type="match status" value="1"/>
</dbReference>
<dbReference type="Gene3D" id="1.20.1070.10">
    <property type="entry name" value="Rhodopsin 7-helix transmembrane proteins"/>
    <property type="match status" value="1"/>
</dbReference>
<comment type="caution">
    <text evidence="7">The sequence shown here is derived from an EMBL/GenBank/DDBJ whole genome shotgun (WGS) entry which is preliminary data.</text>
</comment>